<evidence type="ECO:0000313" key="2">
    <source>
        <dbReference type="EMBL" id="OXA41924.1"/>
    </source>
</evidence>
<evidence type="ECO:0000256" key="1">
    <source>
        <dbReference type="SAM" id="MobiDB-lite"/>
    </source>
</evidence>
<dbReference type="EMBL" id="LNIX01000027">
    <property type="protein sequence ID" value="OXA41924.1"/>
    <property type="molecule type" value="Genomic_DNA"/>
</dbReference>
<dbReference type="OrthoDB" id="8191949at2759"/>
<dbReference type="OMA" id="WMSESEL"/>
<dbReference type="InterPro" id="IPR043502">
    <property type="entry name" value="DNA/RNA_pol_sf"/>
</dbReference>
<dbReference type="Proteomes" id="UP000198287">
    <property type="component" value="Unassembled WGS sequence"/>
</dbReference>
<keyword evidence="3" id="KW-1185">Reference proteome</keyword>
<name>A0A226DAP9_FOLCA</name>
<dbReference type="SUPFAM" id="SSF56672">
    <property type="entry name" value="DNA/RNA polymerases"/>
    <property type="match status" value="1"/>
</dbReference>
<dbReference type="PANTHER" id="PTHR31511:SF12">
    <property type="entry name" value="RHO TERMINATION FACTOR N-TERMINAL DOMAIN-CONTAINING PROTEIN"/>
    <property type="match status" value="1"/>
</dbReference>
<gene>
    <name evidence="2" type="ORF">Fcan01_23329</name>
</gene>
<feature type="region of interest" description="Disordered" evidence="1">
    <location>
        <begin position="440"/>
        <end position="486"/>
    </location>
</feature>
<accession>A0A226DAP9</accession>
<organism evidence="2 3">
    <name type="scientific">Folsomia candida</name>
    <name type="common">Springtail</name>
    <dbReference type="NCBI Taxonomy" id="158441"/>
    <lineage>
        <taxon>Eukaryota</taxon>
        <taxon>Metazoa</taxon>
        <taxon>Ecdysozoa</taxon>
        <taxon>Arthropoda</taxon>
        <taxon>Hexapoda</taxon>
        <taxon>Collembola</taxon>
        <taxon>Entomobryomorpha</taxon>
        <taxon>Isotomoidea</taxon>
        <taxon>Isotomidae</taxon>
        <taxon>Proisotominae</taxon>
        <taxon>Folsomia</taxon>
    </lineage>
</organism>
<protein>
    <submittedName>
        <fullName evidence="2">Uncharacterized protein</fullName>
    </submittedName>
</protein>
<sequence>MPYREFRWLDDQELQLFTKNVQKISADDDDWFAAEVDIIYPPALHSNNTHNDLPLAVDKRVISEDMLSEFQKNILSKFPEIKLSKTEKLVPSFLPKTKYVCLLKNLQFYLAHGLVLKRVHRVLTAKQAALLEPYITFNSTMRSLALTLFEISFWKALNNQLHGKSIQNVRSQLDARVVTTSDQFKKLASNPAVSSVRLLSRNKVGQQLKKVNNNVAVFLLRKNRVKLDKPVFIGFTILELSKLLVYTFHYDYMGQKYGINCNLLNMDTDGFLYEVFTNNFYNDMLAQLDIFDTSNYPKDHFLFSLKNKKIPGKLQDEKAGFLIKSYASPKAKMLSLEVVDGVNIVDIHKRAKGIKKNVIKHDLSHENFKEVVLNEILTYATMNSFRSINHQMGSYCITKIGMHSFDDKRYLYSNINSYAYGSCLIPNGLGMQNNNNNNNKLRALESDYDDNTDDYDETTDYDNTDNYDETTDYDYTDDYDDDMDTE</sequence>
<dbReference type="GO" id="GO:0071897">
    <property type="term" value="P:DNA biosynthetic process"/>
    <property type="evidence" value="ECO:0007669"/>
    <property type="project" value="UniProtKB-ARBA"/>
</dbReference>
<comment type="caution">
    <text evidence="2">The sequence shown here is derived from an EMBL/GenBank/DDBJ whole genome shotgun (WGS) entry which is preliminary data.</text>
</comment>
<dbReference type="AlphaFoldDB" id="A0A226DAP9"/>
<feature type="compositionally biased region" description="Acidic residues" evidence="1">
    <location>
        <begin position="446"/>
        <end position="486"/>
    </location>
</feature>
<dbReference type="PANTHER" id="PTHR31511">
    <property type="entry name" value="PROTEIN CBG23764"/>
    <property type="match status" value="1"/>
</dbReference>
<reference evidence="2 3" key="1">
    <citation type="submission" date="2015-12" db="EMBL/GenBank/DDBJ databases">
        <title>The genome of Folsomia candida.</title>
        <authorList>
            <person name="Faddeeva A."/>
            <person name="Derks M.F."/>
            <person name="Anvar Y."/>
            <person name="Smit S."/>
            <person name="Van Straalen N."/>
            <person name="Roelofs D."/>
        </authorList>
    </citation>
    <scope>NUCLEOTIDE SEQUENCE [LARGE SCALE GENOMIC DNA]</scope>
    <source>
        <strain evidence="2 3">VU population</strain>
        <tissue evidence="2">Whole body</tissue>
    </source>
</reference>
<proteinExistence type="predicted"/>
<evidence type="ECO:0000313" key="3">
    <source>
        <dbReference type="Proteomes" id="UP000198287"/>
    </source>
</evidence>